<organism evidence="1 2">
    <name type="scientific">Thioalkalivibrio paradoxus ARh 1</name>
    <dbReference type="NCBI Taxonomy" id="713585"/>
    <lineage>
        <taxon>Bacteria</taxon>
        <taxon>Pseudomonadati</taxon>
        <taxon>Pseudomonadota</taxon>
        <taxon>Gammaproteobacteria</taxon>
        <taxon>Chromatiales</taxon>
        <taxon>Ectothiorhodospiraceae</taxon>
        <taxon>Thioalkalivibrio</taxon>
    </lineage>
</organism>
<accession>W0DMS3</accession>
<evidence type="ECO:0000313" key="1">
    <source>
        <dbReference type="EMBL" id="AHE99894.1"/>
    </source>
</evidence>
<sequence>MSNSTGFQPLGSVGPAGRELERVADIDARLTRTHYFDGRLLTAEDLIRDQVYLDRRLREVGQALGSGVVRGLEVSLSAAVLEVSPGTAVSAAGRVLQLARPLSLHLDDRALIARLNAGRHRRLERGLYAVTLHYAEVRTDVAEVFPRDLGARAEVQHDRVNEGVQLALTPLPHPLPQQSQLHLRALLMREYLGGAAAGVVPEDAVALGVLAVAGDRPLWLDGELLRQPLRPPHAPNALQSDLARLYEALLRDVLRERRITSPGAEFAADQYFKLLPPVGSLPKAAVDPSAGRQSYFPESFQVWVAPVRVSDLELVRQESLRLEPIDLGHDQAVDIIVLAPLANRDYGRFARALERSPADTARLPFTDPLMLRIYPMRPVHELDTDRVTWEAIWDRVGDDRLIYVRRPLRVAETALSGIVLAQGTAPPPEPDDGQSPADGVRLLRDEDSVLLNRINLGWLASLRPPGGRAAETALRALIHDHGDDAVTLQAMLAILLRVERRYDGVIWQTLRQLADDGRVPAFRERLVEAQASGETTADAVAGLAGEFGFGAALVRSWRAVEA</sequence>
<keyword evidence="2" id="KW-1185">Reference proteome</keyword>
<reference evidence="1 2" key="1">
    <citation type="submission" date="2013-12" db="EMBL/GenBank/DDBJ databases">
        <authorList>
            <consortium name="DOE Joint Genome Institute"/>
            <person name="Muyzer G."/>
            <person name="Huntemann M."/>
            <person name="Han J."/>
            <person name="Chen A."/>
            <person name="Kyrpides N."/>
            <person name="Mavromatis K."/>
            <person name="Markowitz V."/>
            <person name="Palaniappan K."/>
            <person name="Ivanova N."/>
            <person name="Schaumberg A."/>
            <person name="Pati A."/>
            <person name="Liolios K."/>
            <person name="Nordberg H.P."/>
            <person name="Cantor M.N."/>
            <person name="Hua S.X."/>
            <person name="Woyke T."/>
        </authorList>
    </citation>
    <scope>NUCLEOTIDE SEQUENCE [LARGE SCALE GENOMIC DNA]</scope>
    <source>
        <strain evidence="1 2">ARh 1</strain>
    </source>
</reference>
<dbReference type="EMBL" id="CP007029">
    <property type="protein sequence ID" value="AHE99894.1"/>
    <property type="molecule type" value="Genomic_DNA"/>
</dbReference>
<dbReference type="KEGG" id="tti:THITH_03150"/>
<dbReference type="RefSeq" id="WP_006745967.1">
    <property type="nucleotide sequence ID" value="NZ_CP007029.1"/>
</dbReference>
<gene>
    <name evidence="1" type="ORF">THITH_03150</name>
</gene>
<dbReference type="OrthoDB" id="5182296at2"/>
<dbReference type="HOGENOM" id="CLU_484779_0_0_6"/>
<evidence type="ECO:0000313" key="2">
    <source>
        <dbReference type="Proteomes" id="UP000005289"/>
    </source>
</evidence>
<dbReference type="STRING" id="713585.THITH_03150"/>
<name>W0DMS3_9GAMM</name>
<dbReference type="Proteomes" id="UP000005289">
    <property type="component" value="Chromosome"/>
</dbReference>
<dbReference type="AlphaFoldDB" id="W0DMS3"/>
<proteinExistence type="predicted"/>
<protein>
    <submittedName>
        <fullName evidence="1">Uncharacterized protein</fullName>
    </submittedName>
</protein>